<reference evidence="1 2" key="1">
    <citation type="submission" date="2018-02" db="EMBL/GenBank/DDBJ databases">
        <title>Complete Genome Sequences of Erwinia amylovora Phages vB_EamP-S2 and vB_EamM-Bue1.</title>
        <authorList>
            <person name="Knecht L.E."/>
        </authorList>
    </citation>
    <scope>NUCLEOTIDE SEQUENCE [LARGE SCALE GENOMIC DNA]</scope>
</reference>
<name>A0A2P1JUF9_9CAUD</name>
<evidence type="ECO:0000313" key="2">
    <source>
        <dbReference type="Proteomes" id="UP000242372"/>
    </source>
</evidence>
<proteinExistence type="predicted"/>
<dbReference type="GeneID" id="55607950"/>
<organism evidence="1 2">
    <name type="scientific">Erwinia phage vB_EamM-Bue1</name>
    <dbReference type="NCBI Taxonomy" id="2099338"/>
    <lineage>
        <taxon>Viruses</taxon>
        <taxon>Duplodnaviria</taxon>
        <taxon>Heunggongvirae</taxon>
        <taxon>Uroviricota</taxon>
        <taxon>Caudoviricetes</taxon>
        <taxon>Pantevenvirales</taxon>
        <taxon>Ackermannviridae</taxon>
        <taxon>Nezavisimistyvirus</taxon>
        <taxon>Nezavisimistyvirus bue1</taxon>
    </lineage>
</organism>
<evidence type="ECO:0000313" key="1">
    <source>
        <dbReference type="EMBL" id="AVO22995.1"/>
    </source>
</evidence>
<sequence length="241" mass="27026">MITNQELAGFIKEMIDAARPVSNTLYNVIQQSRLAMPHSEQEVHRGRIRNLDTFCNSGRILVDSVNAMSKITKPVTAPAPVEQHPDDEAIDAFAAAMKAKMARSRDKGRSGWEDRGMVTDEQLAEMLIEHLGKTNAGNFEDVAIFCMMLHHRKAPTDIIMSTQNPELTTELMNEALKKHYLVFDKPSQMSDSFRAGARWAVSNARECEHNFKTTEVRFLTSVKTCTKCGEKTGEPISPLED</sequence>
<keyword evidence="2" id="KW-1185">Reference proteome</keyword>
<dbReference type="EMBL" id="MG973030">
    <property type="protein sequence ID" value="AVO22995.1"/>
    <property type="molecule type" value="Genomic_DNA"/>
</dbReference>
<dbReference type="KEGG" id="vg:55607950"/>
<dbReference type="Proteomes" id="UP000242372">
    <property type="component" value="Segment"/>
</dbReference>
<accession>A0A2P1JUF9</accession>
<protein>
    <submittedName>
        <fullName evidence="1">Uncharacterized protein</fullName>
    </submittedName>
</protein>
<dbReference type="RefSeq" id="YP_009837757.1">
    <property type="nucleotide sequence ID" value="NC_048702.1"/>
</dbReference>